<dbReference type="Proteomes" id="UP000253437">
    <property type="component" value="Unassembled WGS sequence"/>
</dbReference>
<dbReference type="CDD" id="cd21173">
    <property type="entry name" value="NucC-like"/>
    <property type="match status" value="1"/>
</dbReference>
<dbReference type="RefSeq" id="WP_114093098.1">
    <property type="nucleotide sequence ID" value="NZ_QOUW02000208.1"/>
</dbReference>
<sequence>MTIRQDFTSYQLSIGKSLKVEENRIRELIGNEHWLTDGEHKEQLLRETIANVLPETFRVGTGFICYPEDKTSSGQIDILITPKSSPTLYKKGELHFVTASSATAIIEVKTKLSRGKKLRDVIEKLSRQIRDVRSTNQNCWAGLFIYNKGRLTDQDVLTELQSITGSDPLGCINCVAIGEDVFIRYWENGHRQSGLPQQAIWHSYTLKGLSHPYFISNVIEHCTGQIDEQQAQALYPLRGEYGKEALRSRYAFLGQETVEQFEERS</sequence>
<dbReference type="Pfam" id="PF20247">
    <property type="entry name" value="DUF6602"/>
    <property type="match status" value="1"/>
</dbReference>
<accession>A0A8B3E458</accession>
<feature type="domain" description="DUF6602" evidence="1">
    <location>
        <begin position="32"/>
        <end position="126"/>
    </location>
</feature>
<reference evidence="2 3" key="1">
    <citation type="submission" date="2018-08" db="EMBL/GenBank/DDBJ databases">
        <title>Vibrio harveyi strains pathogenic to white snook Centropomus viridis Lockington (1877) and potential probiotic bacteria.</title>
        <authorList>
            <person name="Soto-Rodriguez S."/>
            <person name="Gomez-Gil B."/>
            <person name="Lozano-Olvera R."/>
        </authorList>
    </citation>
    <scope>NUCLEOTIDE SEQUENCE [LARGE SCALE GENOMIC DNA]</scope>
    <source>
        <strain evidence="2 3">CAIM 1508</strain>
    </source>
</reference>
<name>A0A8B3E458_VIBHA</name>
<protein>
    <recommendedName>
        <fullName evidence="1">DUF6602 domain-containing protein</fullName>
    </recommendedName>
</protein>
<comment type="caution">
    <text evidence="2">The sequence shown here is derived from an EMBL/GenBank/DDBJ whole genome shotgun (WGS) entry which is preliminary data.</text>
</comment>
<dbReference type="EMBL" id="QOUW02000208">
    <property type="protein sequence ID" value="RIW01055.1"/>
    <property type="molecule type" value="Genomic_DNA"/>
</dbReference>
<evidence type="ECO:0000313" key="3">
    <source>
        <dbReference type="Proteomes" id="UP000253437"/>
    </source>
</evidence>
<evidence type="ECO:0000313" key="2">
    <source>
        <dbReference type="EMBL" id="RIW01055.1"/>
    </source>
</evidence>
<proteinExistence type="predicted"/>
<dbReference type="InterPro" id="IPR046537">
    <property type="entry name" value="DUF6602"/>
</dbReference>
<gene>
    <name evidence="2" type="ORF">DS957_026630</name>
</gene>
<dbReference type="AlphaFoldDB" id="A0A8B3E458"/>
<evidence type="ECO:0000259" key="1">
    <source>
        <dbReference type="Pfam" id="PF20247"/>
    </source>
</evidence>
<organism evidence="2 3">
    <name type="scientific">Vibrio harveyi</name>
    <name type="common">Beneckea harveyi</name>
    <dbReference type="NCBI Taxonomy" id="669"/>
    <lineage>
        <taxon>Bacteria</taxon>
        <taxon>Pseudomonadati</taxon>
        <taxon>Pseudomonadota</taxon>
        <taxon>Gammaproteobacteria</taxon>
        <taxon>Vibrionales</taxon>
        <taxon>Vibrionaceae</taxon>
        <taxon>Vibrio</taxon>
    </lineage>
</organism>